<protein>
    <submittedName>
        <fullName evidence="1">Uncharacterized protein</fullName>
    </submittedName>
</protein>
<dbReference type="EMBL" id="HBFQ01000753">
    <property type="protein sequence ID" value="CAD8826139.1"/>
    <property type="molecule type" value="Transcribed_RNA"/>
</dbReference>
<proteinExistence type="predicted"/>
<accession>A0A7S1EVC0</accession>
<sequence>MAFVAHVLRADSGDAVLLSVDGETLQALFQVLQEPLAGMAGSFMGTDAAAPHALFNLVSSAEVLPEVFAPGIRDTMNEWKAPQDRDAGSRVPYCVRCLKEFGQRRTVVPGSACGFCNCVQSPFGTNELYCPCCGCDATLDLGGACSHCSNQRACTLAQIESWPFCASCTASGRQGSMHDSKPCMRCHFNSRGKPTCHTCGCCDVCSVRTLQARPEALAGRSRVAASPQITGAKPYLITNSLEVFEASKAKEAELVASCGIDGQRVSREQVTLSSVQLREMLFSAFIGSTCVVTRTFPPREHDQRKMSGLSKRPGTSTISWLAGDHGDVPSDTGSDDSFMLLRDVGDLR</sequence>
<name>A0A7S1EVC0_NOCSC</name>
<gene>
    <name evidence="1" type="ORF">NSCI0253_LOCUS485</name>
</gene>
<reference evidence="1" key="1">
    <citation type="submission" date="2021-01" db="EMBL/GenBank/DDBJ databases">
        <authorList>
            <person name="Corre E."/>
            <person name="Pelletier E."/>
            <person name="Niang G."/>
            <person name="Scheremetjew M."/>
            <person name="Finn R."/>
            <person name="Kale V."/>
            <person name="Holt S."/>
            <person name="Cochrane G."/>
            <person name="Meng A."/>
            <person name="Brown T."/>
            <person name="Cohen L."/>
        </authorList>
    </citation>
    <scope>NUCLEOTIDE SEQUENCE</scope>
</reference>
<organism evidence="1">
    <name type="scientific">Noctiluca scintillans</name>
    <name type="common">Sea sparkle</name>
    <name type="synonym">Red tide dinoflagellate</name>
    <dbReference type="NCBI Taxonomy" id="2966"/>
    <lineage>
        <taxon>Eukaryota</taxon>
        <taxon>Sar</taxon>
        <taxon>Alveolata</taxon>
        <taxon>Dinophyceae</taxon>
        <taxon>Noctilucales</taxon>
        <taxon>Noctilucaceae</taxon>
        <taxon>Noctiluca</taxon>
    </lineage>
</organism>
<evidence type="ECO:0000313" key="1">
    <source>
        <dbReference type="EMBL" id="CAD8826139.1"/>
    </source>
</evidence>
<dbReference type="AlphaFoldDB" id="A0A7S1EVC0"/>